<dbReference type="AlphaFoldDB" id="A0AAD7DG34"/>
<feature type="compositionally biased region" description="Low complexity" evidence="1">
    <location>
        <begin position="124"/>
        <end position="138"/>
    </location>
</feature>
<evidence type="ECO:0000313" key="3">
    <source>
        <dbReference type="Proteomes" id="UP001221757"/>
    </source>
</evidence>
<evidence type="ECO:0000256" key="1">
    <source>
        <dbReference type="SAM" id="MobiDB-lite"/>
    </source>
</evidence>
<protein>
    <submittedName>
        <fullName evidence="2">Uncharacterized protein</fullName>
    </submittedName>
</protein>
<dbReference type="Proteomes" id="UP001221757">
    <property type="component" value="Unassembled WGS sequence"/>
</dbReference>
<accession>A0AAD7DG34</accession>
<comment type="caution">
    <text evidence="2">The sequence shown here is derived from an EMBL/GenBank/DDBJ whole genome shotgun (WGS) entry which is preliminary data.</text>
</comment>
<feature type="region of interest" description="Disordered" evidence="1">
    <location>
        <begin position="106"/>
        <end position="158"/>
    </location>
</feature>
<name>A0AAD7DG34_MYCRO</name>
<organism evidence="2 3">
    <name type="scientific">Mycena rosella</name>
    <name type="common">Pink bonnet</name>
    <name type="synonym">Agaricus rosellus</name>
    <dbReference type="NCBI Taxonomy" id="1033263"/>
    <lineage>
        <taxon>Eukaryota</taxon>
        <taxon>Fungi</taxon>
        <taxon>Dikarya</taxon>
        <taxon>Basidiomycota</taxon>
        <taxon>Agaricomycotina</taxon>
        <taxon>Agaricomycetes</taxon>
        <taxon>Agaricomycetidae</taxon>
        <taxon>Agaricales</taxon>
        <taxon>Marasmiineae</taxon>
        <taxon>Mycenaceae</taxon>
        <taxon>Mycena</taxon>
    </lineage>
</organism>
<evidence type="ECO:0000313" key="2">
    <source>
        <dbReference type="EMBL" id="KAJ7688704.1"/>
    </source>
</evidence>
<dbReference type="EMBL" id="JARKIE010000077">
    <property type="protein sequence ID" value="KAJ7688704.1"/>
    <property type="molecule type" value="Genomic_DNA"/>
</dbReference>
<reference evidence="2" key="1">
    <citation type="submission" date="2023-03" db="EMBL/GenBank/DDBJ databases">
        <title>Massive genome expansion in bonnet fungi (Mycena s.s.) driven by repeated elements and novel gene families across ecological guilds.</title>
        <authorList>
            <consortium name="Lawrence Berkeley National Laboratory"/>
            <person name="Harder C.B."/>
            <person name="Miyauchi S."/>
            <person name="Viragh M."/>
            <person name="Kuo A."/>
            <person name="Thoen E."/>
            <person name="Andreopoulos B."/>
            <person name="Lu D."/>
            <person name="Skrede I."/>
            <person name="Drula E."/>
            <person name="Henrissat B."/>
            <person name="Morin E."/>
            <person name="Kohler A."/>
            <person name="Barry K."/>
            <person name="LaButti K."/>
            <person name="Morin E."/>
            <person name="Salamov A."/>
            <person name="Lipzen A."/>
            <person name="Mereny Z."/>
            <person name="Hegedus B."/>
            <person name="Baldrian P."/>
            <person name="Stursova M."/>
            <person name="Weitz H."/>
            <person name="Taylor A."/>
            <person name="Grigoriev I.V."/>
            <person name="Nagy L.G."/>
            <person name="Martin F."/>
            <person name="Kauserud H."/>
        </authorList>
    </citation>
    <scope>NUCLEOTIDE SEQUENCE</scope>
    <source>
        <strain evidence="2">CBHHK067</strain>
    </source>
</reference>
<proteinExistence type="predicted"/>
<sequence>MHHIIHIAIRYHLTNSESSVAYHLTLTHRPQALLRIYASRMDVVQSTASVIGGNGHLDRVTFSTLGPSDALVRRALVLQPSFTRATSSYCGTGISTRYPRTPCSVPPAAAPTCRSRGATAAGGSMKPSTSPRSSSFAPLDDERSPNTDQRQAADACNTRGMREQAFQRGRIQNARGGVRGMRGDSADLTLILVLVCFLWPSSFPVRRPRCVPTRDARLTRNFVESIDHWIPFALGLPRANHNVRRTARDGCIAHVGVEPRHQPS</sequence>
<gene>
    <name evidence="2" type="ORF">B0H17DRAFT_650676</name>
</gene>
<keyword evidence="3" id="KW-1185">Reference proteome</keyword>